<gene>
    <name evidence="1" type="ORF">Tci_891322</name>
</gene>
<comment type="caution">
    <text evidence="1">The sequence shown here is derived from an EMBL/GenBank/DDBJ whole genome shotgun (WGS) entry which is preliminary data.</text>
</comment>
<feature type="non-terminal residue" evidence="1">
    <location>
        <position position="1"/>
    </location>
</feature>
<sequence>VYRVKKSTGNPHGKG</sequence>
<name>A0A699UBI1_TANCI</name>
<organism evidence="1">
    <name type="scientific">Tanacetum cinerariifolium</name>
    <name type="common">Dalmatian daisy</name>
    <name type="synonym">Chrysanthemum cinerariifolium</name>
    <dbReference type="NCBI Taxonomy" id="118510"/>
    <lineage>
        <taxon>Eukaryota</taxon>
        <taxon>Viridiplantae</taxon>
        <taxon>Streptophyta</taxon>
        <taxon>Embryophyta</taxon>
        <taxon>Tracheophyta</taxon>
        <taxon>Spermatophyta</taxon>
        <taxon>Magnoliopsida</taxon>
        <taxon>eudicotyledons</taxon>
        <taxon>Gunneridae</taxon>
        <taxon>Pentapetalae</taxon>
        <taxon>asterids</taxon>
        <taxon>campanulids</taxon>
        <taxon>Asterales</taxon>
        <taxon>Asteraceae</taxon>
        <taxon>Asteroideae</taxon>
        <taxon>Anthemideae</taxon>
        <taxon>Anthemidinae</taxon>
        <taxon>Tanacetum</taxon>
    </lineage>
</organism>
<accession>A0A699UBI1</accession>
<reference evidence="1" key="1">
    <citation type="journal article" date="2019" name="Sci. Rep.">
        <title>Draft genome of Tanacetum cinerariifolium, the natural source of mosquito coil.</title>
        <authorList>
            <person name="Yamashiro T."/>
            <person name="Shiraishi A."/>
            <person name="Satake H."/>
            <person name="Nakayama K."/>
        </authorList>
    </citation>
    <scope>NUCLEOTIDE SEQUENCE</scope>
</reference>
<proteinExistence type="predicted"/>
<dbReference type="EMBL" id="BKCJ011313912">
    <property type="protein sequence ID" value="GFD19353.1"/>
    <property type="molecule type" value="Genomic_DNA"/>
</dbReference>
<evidence type="ECO:0000313" key="1">
    <source>
        <dbReference type="EMBL" id="GFD19353.1"/>
    </source>
</evidence>
<protein>
    <submittedName>
        <fullName evidence="1">Uncharacterized protein</fullName>
    </submittedName>
</protein>